<gene>
    <name evidence="15" type="ORF">I6E12_02050</name>
</gene>
<dbReference type="EMBL" id="JADYTN010000003">
    <property type="protein sequence ID" value="MCF2562901.1"/>
    <property type="molecule type" value="Genomic_DNA"/>
</dbReference>
<keyword evidence="6" id="KW-0479">Metal-binding</keyword>
<evidence type="ECO:0000256" key="7">
    <source>
        <dbReference type="ARBA" id="ARBA00022824"/>
    </source>
</evidence>
<evidence type="ECO:0000256" key="10">
    <source>
        <dbReference type="ARBA" id="ARBA00023034"/>
    </source>
</evidence>
<evidence type="ECO:0000313" key="15">
    <source>
        <dbReference type="EMBL" id="MCF2562901.1"/>
    </source>
</evidence>
<dbReference type="GO" id="GO:0016740">
    <property type="term" value="F:transferase activity"/>
    <property type="evidence" value="ECO:0007669"/>
    <property type="project" value="UniProtKB-KW"/>
</dbReference>
<evidence type="ECO:0000256" key="4">
    <source>
        <dbReference type="ARBA" id="ARBA00022679"/>
    </source>
</evidence>
<evidence type="ECO:0000256" key="11">
    <source>
        <dbReference type="ARBA" id="ARBA00023136"/>
    </source>
</evidence>
<evidence type="ECO:0000256" key="13">
    <source>
        <dbReference type="ARBA" id="ARBA00023180"/>
    </source>
</evidence>
<keyword evidence="7" id="KW-0256">Endoplasmic reticulum</keyword>
<organism evidence="15 16">
    <name type="scientific">Xylanibacter brevis</name>
    <dbReference type="NCBI Taxonomy" id="83231"/>
    <lineage>
        <taxon>Bacteria</taxon>
        <taxon>Pseudomonadati</taxon>
        <taxon>Bacteroidota</taxon>
        <taxon>Bacteroidia</taxon>
        <taxon>Bacteroidales</taxon>
        <taxon>Prevotellaceae</taxon>
        <taxon>Xylanibacter</taxon>
    </lineage>
</organism>
<evidence type="ECO:0000256" key="12">
    <source>
        <dbReference type="ARBA" id="ARBA00023157"/>
    </source>
</evidence>
<protein>
    <recommendedName>
        <fullName evidence="14">Peptide O-xylosyltransferase</fullName>
    </recommendedName>
</protein>
<dbReference type="InterPro" id="IPR003406">
    <property type="entry name" value="Glyco_trans_14"/>
</dbReference>
<keyword evidence="8" id="KW-0735">Signal-anchor</keyword>
<keyword evidence="9" id="KW-1133">Transmembrane helix</keyword>
<evidence type="ECO:0000256" key="8">
    <source>
        <dbReference type="ARBA" id="ARBA00022968"/>
    </source>
</evidence>
<name>A0ABS9CCR3_9BACT</name>
<keyword evidence="3" id="KW-0328">Glycosyltransferase</keyword>
<keyword evidence="5" id="KW-0812">Transmembrane</keyword>
<proteinExistence type="predicted"/>
<sequence length="310" mass="37235">MTNHRHAYLIMAHNEWSLLNVLLSLLDDDRNDIYLHIDKKVKQMPELYQPKYSALYYTPKRYDVRWGDVSQIHSEMELFKTAFQHGPYQYYHKLSGVDLPIKTQDYIHRFFDEHEGKEFIGFFDRTDYIKADTERKRRRYYVLMRWNFRCPFEPRWKVVPAQIIRHILLKLQDITHFSRGNELTFRTGHNWVSLTEKAVKYLIDQEAFINKRFAHTSCGDEMYKHSLIISNPELKKNIFDMDDGIHSCMRFIDFKRANIEQQRRGEPYTWQDGDEAELLSSEYLFARKMSSKNQILINSLVKALLGTTEK</sequence>
<evidence type="ECO:0000256" key="2">
    <source>
        <dbReference type="ARBA" id="ARBA00004648"/>
    </source>
</evidence>
<keyword evidence="10" id="KW-0333">Golgi apparatus</keyword>
<evidence type="ECO:0000256" key="9">
    <source>
        <dbReference type="ARBA" id="ARBA00022989"/>
    </source>
</evidence>
<dbReference type="PANTHER" id="PTHR46025">
    <property type="entry name" value="XYLOSYLTRANSFERASE OXT"/>
    <property type="match status" value="1"/>
</dbReference>
<evidence type="ECO:0000256" key="1">
    <source>
        <dbReference type="ARBA" id="ARBA00004323"/>
    </source>
</evidence>
<keyword evidence="16" id="KW-1185">Reference proteome</keyword>
<dbReference type="RefSeq" id="WP_301637410.1">
    <property type="nucleotide sequence ID" value="NZ_JADYTN010000003.1"/>
</dbReference>
<evidence type="ECO:0000256" key="3">
    <source>
        <dbReference type="ARBA" id="ARBA00022676"/>
    </source>
</evidence>
<comment type="caution">
    <text evidence="15">The sequence shown here is derived from an EMBL/GenBank/DDBJ whole genome shotgun (WGS) entry which is preliminary data.</text>
</comment>
<dbReference type="PANTHER" id="PTHR46025:SF3">
    <property type="entry name" value="XYLOSYLTRANSFERASE OXT"/>
    <property type="match status" value="1"/>
</dbReference>
<keyword evidence="12" id="KW-1015">Disulfide bond</keyword>
<comment type="subcellular location">
    <subcellularLocation>
        <location evidence="2">Endoplasmic reticulum membrane</location>
        <topology evidence="2">Single-pass type II membrane protein</topology>
    </subcellularLocation>
    <subcellularLocation>
        <location evidence="1">Golgi apparatus membrane</location>
        <topology evidence="1">Single-pass type II membrane protein</topology>
    </subcellularLocation>
</comment>
<evidence type="ECO:0000313" key="16">
    <source>
        <dbReference type="Proteomes" id="UP001200470"/>
    </source>
</evidence>
<keyword evidence="13" id="KW-0325">Glycoprotein</keyword>
<dbReference type="InterPro" id="IPR043538">
    <property type="entry name" value="XYLT"/>
</dbReference>
<dbReference type="Pfam" id="PF02485">
    <property type="entry name" value="Branch"/>
    <property type="match status" value="1"/>
</dbReference>
<dbReference type="Proteomes" id="UP001200470">
    <property type="component" value="Unassembled WGS sequence"/>
</dbReference>
<reference evidence="15 16" key="1">
    <citation type="submission" date="2020-12" db="EMBL/GenBank/DDBJ databases">
        <title>Whole genome sequences of gut porcine anaerobes.</title>
        <authorList>
            <person name="Kubasova T."/>
            <person name="Jahodarova E."/>
            <person name="Rychlik I."/>
        </authorList>
    </citation>
    <scope>NUCLEOTIDE SEQUENCE [LARGE SCALE GENOMIC DNA]</scope>
    <source>
        <strain evidence="15 16">An925</strain>
    </source>
</reference>
<evidence type="ECO:0000256" key="5">
    <source>
        <dbReference type="ARBA" id="ARBA00022692"/>
    </source>
</evidence>
<evidence type="ECO:0000256" key="14">
    <source>
        <dbReference type="ARBA" id="ARBA00042865"/>
    </source>
</evidence>
<keyword evidence="4 15" id="KW-0808">Transferase</keyword>
<accession>A0ABS9CCR3</accession>
<evidence type="ECO:0000256" key="6">
    <source>
        <dbReference type="ARBA" id="ARBA00022723"/>
    </source>
</evidence>
<keyword evidence="11" id="KW-0472">Membrane</keyword>